<proteinExistence type="predicted"/>
<evidence type="ECO:0000256" key="1">
    <source>
        <dbReference type="SAM" id="MobiDB-lite"/>
    </source>
</evidence>
<accession>A0ABP9EVW4</accession>
<protein>
    <submittedName>
        <fullName evidence="2">Uncharacterized protein</fullName>
    </submittedName>
</protein>
<evidence type="ECO:0000313" key="3">
    <source>
        <dbReference type="Proteomes" id="UP001500457"/>
    </source>
</evidence>
<keyword evidence="3" id="KW-1185">Reference proteome</keyword>
<evidence type="ECO:0000313" key="2">
    <source>
        <dbReference type="EMBL" id="GAA4888606.1"/>
    </source>
</evidence>
<name>A0ABP9EVW4_9PSEU</name>
<sequence>MRATTPDRPGSEAPEAPVLIDCDTCAVRDVACHDCVVGVLLGTPGVPAGAGAGVRPSDAAPGGPLPLEFGPVEQRALEVLADHGLIPRLRLVPPTAPGAPPRQRDGRAERPRRARGVG</sequence>
<reference evidence="3" key="1">
    <citation type="journal article" date="2019" name="Int. J. Syst. Evol. Microbiol.">
        <title>The Global Catalogue of Microorganisms (GCM) 10K type strain sequencing project: providing services to taxonomists for standard genome sequencing and annotation.</title>
        <authorList>
            <consortium name="The Broad Institute Genomics Platform"/>
            <consortium name="The Broad Institute Genome Sequencing Center for Infectious Disease"/>
            <person name="Wu L."/>
            <person name="Ma J."/>
        </authorList>
    </citation>
    <scope>NUCLEOTIDE SEQUENCE [LARGE SCALE GENOMIC DNA]</scope>
    <source>
        <strain evidence="3">JCM 17983</strain>
    </source>
</reference>
<dbReference type="Proteomes" id="UP001500457">
    <property type="component" value="Unassembled WGS sequence"/>
</dbReference>
<organism evidence="2 3">
    <name type="scientific">Actinomycetospora straminea</name>
    <dbReference type="NCBI Taxonomy" id="663607"/>
    <lineage>
        <taxon>Bacteria</taxon>
        <taxon>Bacillati</taxon>
        <taxon>Actinomycetota</taxon>
        <taxon>Actinomycetes</taxon>
        <taxon>Pseudonocardiales</taxon>
        <taxon>Pseudonocardiaceae</taxon>
        <taxon>Actinomycetospora</taxon>
    </lineage>
</organism>
<comment type="caution">
    <text evidence="2">The sequence shown here is derived from an EMBL/GenBank/DDBJ whole genome shotgun (WGS) entry which is preliminary data.</text>
</comment>
<gene>
    <name evidence="2" type="ORF">GCM10023203_47140</name>
</gene>
<feature type="region of interest" description="Disordered" evidence="1">
    <location>
        <begin position="48"/>
        <end position="67"/>
    </location>
</feature>
<feature type="compositionally biased region" description="Basic and acidic residues" evidence="1">
    <location>
        <begin position="102"/>
        <end position="111"/>
    </location>
</feature>
<feature type="region of interest" description="Disordered" evidence="1">
    <location>
        <begin position="88"/>
        <end position="118"/>
    </location>
</feature>
<dbReference type="EMBL" id="BAABHQ010000016">
    <property type="protein sequence ID" value="GAA4888606.1"/>
    <property type="molecule type" value="Genomic_DNA"/>
</dbReference>